<name>A0A2P7RQT4_9HYPH</name>
<accession>A0A2P7RQT4</accession>
<gene>
    <name evidence="2" type="ORF">C7I84_26345</name>
</gene>
<dbReference type="EMBL" id="PXYK01000037">
    <property type="protein sequence ID" value="PSJ52569.1"/>
    <property type="molecule type" value="Genomic_DNA"/>
</dbReference>
<evidence type="ECO:0000313" key="3">
    <source>
        <dbReference type="Proteomes" id="UP000241229"/>
    </source>
</evidence>
<keyword evidence="1" id="KW-0732">Signal</keyword>
<feature type="signal peptide" evidence="1">
    <location>
        <begin position="1"/>
        <end position="27"/>
    </location>
</feature>
<organism evidence="2 3">
    <name type="scientific">Kumtagia ephedrae</name>
    <dbReference type="NCBI Taxonomy" id="2116701"/>
    <lineage>
        <taxon>Bacteria</taxon>
        <taxon>Pseudomonadati</taxon>
        <taxon>Pseudomonadota</taxon>
        <taxon>Alphaproteobacteria</taxon>
        <taxon>Hyphomicrobiales</taxon>
        <taxon>Phyllobacteriaceae</taxon>
        <taxon>Kumtagia</taxon>
    </lineage>
</organism>
<dbReference type="AlphaFoldDB" id="A0A2P7RQT4"/>
<comment type="caution">
    <text evidence="2">The sequence shown here is derived from an EMBL/GenBank/DDBJ whole genome shotgun (WGS) entry which is preliminary data.</text>
</comment>
<protein>
    <submittedName>
        <fullName evidence="2">Uncharacterized protein</fullName>
    </submittedName>
</protein>
<reference evidence="2 3" key="1">
    <citation type="submission" date="2018-03" db="EMBL/GenBank/DDBJ databases">
        <title>The draft genome of Mesorhizobium sp. 6GN-30.</title>
        <authorList>
            <person name="Liu L."/>
            <person name="Li L."/>
            <person name="Wang T."/>
            <person name="Zhang X."/>
            <person name="Liang L."/>
        </authorList>
    </citation>
    <scope>NUCLEOTIDE SEQUENCE [LARGE SCALE GENOMIC DNA]</scope>
    <source>
        <strain evidence="2 3">6GN30</strain>
    </source>
</reference>
<evidence type="ECO:0000313" key="2">
    <source>
        <dbReference type="EMBL" id="PSJ52569.1"/>
    </source>
</evidence>
<feature type="chain" id="PRO_5015135799" evidence="1">
    <location>
        <begin position="28"/>
        <end position="125"/>
    </location>
</feature>
<dbReference type="OrthoDB" id="8115733at2"/>
<sequence length="125" mass="13176">MMRLGYKLAGAAMSAALALAVVAPAPAWERDRVYADSFGNLVIESAAGYKRILVGEGHEAERLASYVGAGQPEVAYADEDGAYSDDVNNGAALAGCYRPPVLVKGRSYMYGFDQGEIPLQGGPCR</sequence>
<keyword evidence="3" id="KW-1185">Reference proteome</keyword>
<evidence type="ECO:0000256" key="1">
    <source>
        <dbReference type="SAM" id="SignalP"/>
    </source>
</evidence>
<proteinExistence type="predicted"/>
<dbReference type="Proteomes" id="UP000241229">
    <property type="component" value="Unassembled WGS sequence"/>
</dbReference>